<dbReference type="OrthoDB" id="9802022at2"/>
<dbReference type="Pfam" id="PF13433">
    <property type="entry name" value="Peripla_BP_5"/>
    <property type="match status" value="1"/>
</dbReference>
<evidence type="ECO:0000313" key="1">
    <source>
        <dbReference type="EMBL" id="AGI67633.1"/>
    </source>
</evidence>
<dbReference type="GO" id="GO:0033218">
    <property type="term" value="F:amide binding"/>
    <property type="evidence" value="ECO:0007669"/>
    <property type="project" value="InterPro"/>
</dbReference>
<dbReference type="InterPro" id="IPR000709">
    <property type="entry name" value="Leu_Ile_Val-bd"/>
</dbReference>
<dbReference type="EMBL" id="CP003740">
    <property type="protein sequence ID" value="AGI67633.1"/>
    <property type="molecule type" value="Genomic_DNA"/>
</dbReference>
<dbReference type="SUPFAM" id="SSF53822">
    <property type="entry name" value="Periplasmic binding protein-like I"/>
    <property type="match status" value="1"/>
</dbReference>
<gene>
    <name evidence="1" type="primary">amiC1</name>
    <name evidence="1" type="ORF">OAN307_c19870</name>
</gene>
<dbReference type="RefSeq" id="WP_015499658.1">
    <property type="nucleotide sequence ID" value="NC_020911.1"/>
</dbReference>
<dbReference type="InterPro" id="IPR028082">
    <property type="entry name" value="Peripla_BP_I"/>
</dbReference>
<dbReference type="eggNOG" id="COG0683">
    <property type="taxonomic scope" value="Bacteria"/>
</dbReference>
<dbReference type="AlphaFoldDB" id="M9R786"/>
<proteinExistence type="predicted"/>
<dbReference type="STRING" id="391626.OAN307_c19870"/>
<dbReference type="KEGG" id="oat:OAN307_c19870"/>
<keyword evidence="2" id="KW-1185">Reference proteome</keyword>
<dbReference type="PRINTS" id="PR00337">
    <property type="entry name" value="LEUILEVALBP"/>
</dbReference>
<dbReference type="Proteomes" id="UP000005307">
    <property type="component" value="Chromosome"/>
</dbReference>
<organism evidence="1 2">
    <name type="scientific">Octadecabacter antarcticus 307</name>
    <dbReference type="NCBI Taxonomy" id="391626"/>
    <lineage>
        <taxon>Bacteria</taxon>
        <taxon>Pseudomonadati</taxon>
        <taxon>Pseudomonadota</taxon>
        <taxon>Alphaproteobacteria</taxon>
        <taxon>Rhodobacterales</taxon>
        <taxon>Roseobacteraceae</taxon>
        <taxon>Octadecabacter</taxon>
    </lineage>
</organism>
<protein>
    <submittedName>
        <fullName evidence="1">Aliphatic amidase expression-regulating protein AmiC</fullName>
    </submittedName>
</protein>
<dbReference type="HOGENOM" id="CLU_027128_1_1_5"/>
<accession>M9R786</accession>
<dbReference type="Gene3D" id="3.40.50.2300">
    <property type="match status" value="2"/>
</dbReference>
<dbReference type="PANTHER" id="PTHR47628">
    <property type="match status" value="1"/>
</dbReference>
<reference evidence="1 2" key="1">
    <citation type="journal article" date="2013" name="PLoS ONE">
        <title>Poles Apart: Arctic and Antarctic Octadecabacter strains Share High Genome Plasticity and a New Type of Xanthorhodopsin.</title>
        <authorList>
            <person name="Vollmers J."/>
            <person name="Voget S."/>
            <person name="Dietrich S."/>
            <person name="Gollnow K."/>
            <person name="Smits M."/>
            <person name="Meyer K."/>
            <person name="Brinkhoff T."/>
            <person name="Simon M."/>
            <person name="Daniel R."/>
        </authorList>
    </citation>
    <scope>NUCLEOTIDE SEQUENCE [LARGE SCALE GENOMIC DNA]</scope>
    <source>
        <strain evidence="1 2">307</strain>
    </source>
</reference>
<sequence length="377" mass="40683">MKETVKVGVLFSQTGSMAVTETAHINGVLLACEEINEGGGIRGRQIEPILMNPEGDDRKYAEMATDLLVNYGVKTIFGCCLSTSRKAVLPLIERFDGVLFYPSVYEGFEYSPNVIYGGAVPNQIVPPLLEYVFEHHGRSISLIGSDTLYAREINRIVKEFLSESGGDVVAEVYLPFSAETGEIRAAIAQCGVDQTNAVLSTMVGGDSVALYDLYAESGLREKSVPIASLTTTETELMKVGRGARSGHISIASYFASVETPQNPTFVSAFQEKYGVNAGPSVYSEVGYSLVHFYANAARLNGKVDTRSVLQALSGSVFKAPGGDLSIDMDTNHFTLRPHIGLSRTDGTFDVVWDSPKVAAPDPYLVAYDRSITTRVAG</sequence>
<dbReference type="GO" id="GO:0006865">
    <property type="term" value="P:amino acid transport"/>
    <property type="evidence" value="ECO:0007669"/>
    <property type="project" value="InterPro"/>
</dbReference>
<dbReference type="PANTHER" id="PTHR47628:SF1">
    <property type="entry name" value="ALIPHATIC AMIDASE EXPRESSION-REGULATING PROTEIN"/>
    <property type="match status" value="1"/>
</dbReference>
<evidence type="ECO:0000313" key="2">
    <source>
        <dbReference type="Proteomes" id="UP000005307"/>
    </source>
</evidence>
<dbReference type="InterPro" id="IPR039570">
    <property type="entry name" value="AmiC_PBP1"/>
</dbReference>
<dbReference type="PROSITE" id="PS51257">
    <property type="entry name" value="PROKAR_LIPOPROTEIN"/>
    <property type="match status" value="1"/>
</dbReference>
<name>M9R786_9RHOB</name>
<dbReference type="CDD" id="cd06357">
    <property type="entry name" value="PBP1_AmiC"/>
    <property type="match status" value="1"/>
</dbReference>